<dbReference type="HOGENOM" id="CLU_045500_0_0_2"/>
<dbReference type="Gene3D" id="1.10.443.10">
    <property type="entry name" value="Intergrase catalytic core"/>
    <property type="match status" value="1"/>
</dbReference>
<dbReference type="InterPro" id="IPR002104">
    <property type="entry name" value="Integrase_catalytic"/>
</dbReference>
<keyword evidence="9" id="KW-1185">Reference proteome</keyword>
<feature type="domain" description="Core-binding (CB)" evidence="7">
    <location>
        <begin position="8"/>
        <end position="97"/>
    </location>
</feature>
<name>A0A1U7EZQ1_NATPD</name>
<dbReference type="GO" id="GO:0006310">
    <property type="term" value="P:DNA recombination"/>
    <property type="evidence" value="ECO:0007669"/>
    <property type="project" value="UniProtKB-KW"/>
</dbReference>
<proteinExistence type="predicted"/>
<dbReference type="PROSITE" id="PS51898">
    <property type="entry name" value="TYR_RECOMBINASE"/>
    <property type="match status" value="1"/>
</dbReference>
<evidence type="ECO:0000259" key="7">
    <source>
        <dbReference type="PROSITE" id="PS51900"/>
    </source>
</evidence>
<sequence length="349" mass="39890">MSDDLEPIAPAEAVEMYIEARQDDCTENTIEGQYYRLQAFLAWCDEEDITNLNELDGRDLYAYRVWRREGGYSDTELAGATLRGDLATLRAFLRFCGEVEAVPPEFFDRVPLPSVSGGADVSASTLDPDRAQAILEYLQQFEYASKRHVIVLLLWHAGCRVGALRALDVDDLDLAGDRPNATGPGIKFVHRPDEGTPLKNKRKSERWNTISEGVANVIEDYIASRRTEAEDDYGRRPLISTRYGRMSRSAIRQELYRVTRPCWYNDGCPHDRDPDECEATDDGSMSKCPSSRSPHDVRSGRLTFYRLREVDEKVVSDRMDASEEILDKHYDRRSERQKAEQRRSHLPDV</sequence>
<evidence type="ECO:0000313" key="8">
    <source>
        <dbReference type="EMBL" id="CAI50775.1"/>
    </source>
</evidence>
<dbReference type="CDD" id="cd00397">
    <property type="entry name" value="DNA_BRE_C"/>
    <property type="match status" value="1"/>
</dbReference>
<keyword evidence="2 4" id="KW-0238">DNA-binding</keyword>
<dbReference type="PANTHER" id="PTHR30349">
    <property type="entry name" value="PHAGE INTEGRASE-RELATED"/>
    <property type="match status" value="1"/>
</dbReference>
<dbReference type="InterPro" id="IPR044068">
    <property type="entry name" value="CB"/>
</dbReference>
<dbReference type="GO" id="GO:0015074">
    <property type="term" value="P:DNA integration"/>
    <property type="evidence" value="ECO:0007669"/>
    <property type="project" value="UniProtKB-KW"/>
</dbReference>
<keyword evidence="3" id="KW-0233">DNA recombination</keyword>
<dbReference type="STRING" id="348780.NP_5368A"/>
<dbReference type="eggNOG" id="arCOG01250">
    <property type="taxonomic scope" value="Archaea"/>
</dbReference>
<evidence type="ECO:0000256" key="5">
    <source>
        <dbReference type="SAM" id="MobiDB-lite"/>
    </source>
</evidence>
<evidence type="ECO:0000256" key="1">
    <source>
        <dbReference type="ARBA" id="ARBA00022908"/>
    </source>
</evidence>
<dbReference type="PROSITE" id="PS51900">
    <property type="entry name" value="CB"/>
    <property type="match status" value="1"/>
</dbReference>
<dbReference type="GO" id="GO:0003677">
    <property type="term" value="F:DNA binding"/>
    <property type="evidence" value="ECO:0007669"/>
    <property type="project" value="UniProtKB-UniRule"/>
</dbReference>
<gene>
    <name evidence="8" type="ordered locus">NP_5368A</name>
</gene>
<accession>A0A1U7EZQ1</accession>
<evidence type="ECO:0000259" key="6">
    <source>
        <dbReference type="PROSITE" id="PS51898"/>
    </source>
</evidence>
<dbReference type="KEGG" id="nph:NP_5368A"/>
<dbReference type="InterPro" id="IPR011010">
    <property type="entry name" value="DNA_brk_join_enz"/>
</dbReference>
<dbReference type="Proteomes" id="UP000002698">
    <property type="component" value="Chromosome"/>
</dbReference>
<organism evidence="8 9">
    <name type="scientific">Natronomonas pharaonis (strain ATCC 35678 / DSM 2160 / CIP 103997 / JCM 8858 / NBRC 14720 / NCIMB 2260 / Gabara)</name>
    <name type="common">Halobacterium pharaonis</name>
    <dbReference type="NCBI Taxonomy" id="348780"/>
    <lineage>
        <taxon>Archaea</taxon>
        <taxon>Methanobacteriati</taxon>
        <taxon>Methanobacteriota</taxon>
        <taxon>Stenosarchaea group</taxon>
        <taxon>Halobacteria</taxon>
        <taxon>Halobacteriales</taxon>
        <taxon>Natronomonadaceae</taxon>
        <taxon>Natronomonas</taxon>
    </lineage>
</organism>
<feature type="domain" description="Tyr recombinase" evidence="6">
    <location>
        <begin position="121"/>
        <end position="343"/>
    </location>
</feature>
<evidence type="ECO:0000256" key="2">
    <source>
        <dbReference type="ARBA" id="ARBA00023125"/>
    </source>
</evidence>
<dbReference type="RefSeq" id="WP_011324383.1">
    <property type="nucleotide sequence ID" value="NC_007426.1"/>
</dbReference>
<dbReference type="InterPro" id="IPR050090">
    <property type="entry name" value="Tyrosine_recombinase_XerCD"/>
</dbReference>
<dbReference type="InterPro" id="IPR004107">
    <property type="entry name" value="Integrase_SAM-like_N"/>
</dbReference>
<dbReference type="InterPro" id="IPR013762">
    <property type="entry name" value="Integrase-like_cat_sf"/>
</dbReference>
<feature type="region of interest" description="Disordered" evidence="5">
    <location>
        <begin position="276"/>
        <end position="297"/>
    </location>
</feature>
<evidence type="ECO:0000313" key="9">
    <source>
        <dbReference type="Proteomes" id="UP000002698"/>
    </source>
</evidence>
<feature type="region of interest" description="Disordered" evidence="5">
    <location>
        <begin position="316"/>
        <end position="349"/>
    </location>
</feature>
<protein>
    <submittedName>
        <fullName evidence="8">XerC/D-like integrase</fullName>
    </submittedName>
</protein>
<dbReference type="GeneID" id="3702354"/>
<dbReference type="EnsemblBacteria" id="CAI50775">
    <property type="protein sequence ID" value="CAI50775"/>
    <property type="gene ID" value="NP_5368A"/>
</dbReference>
<dbReference type="Pfam" id="PF02899">
    <property type="entry name" value="Phage_int_SAM_1"/>
    <property type="match status" value="1"/>
</dbReference>
<evidence type="ECO:0000256" key="3">
    <source>
        <dbReference type="ARBA" id="ARBA00023172"/>
    </source>
</evidence>
<evidence type="ECO:0000256" key="4">
    <source>
        <dbReference type="PROSITE-ProRule" id="PRU01248"/>
    </source>
</evidence>
<dbReference type="EMBL" id="CR936257">
    <property type="protein sequence ID" value="CAI50775.1"/>
    <property type="molecule type" value="Genomic_DNA"/>
</dbReference>
<dbReference type="PANTHER" id="PTHR30349:SF41">
    <property type="entry name" value="INTEGRASE_RECOMBINASE PROTEIN MJ0367-RELATED"/>
    <property type="match status" value="1"/>
</dbReference>
<dbReference type="InterPro" id="IPR010998">
    <property type="entry name" value="Integrase_recombinase_N"/>
</dbReference>
<dbReference type="SUPFAM" id="SSF56349">
    <property type="entry name" value="DNA breaking-rejoining enzymes"/>
    <property type="match status" value="1"/>
</dbReference>
<reference evidence="8 9" key="1">
    <citation type="journal article" date="2005" name="Genome Res.">
        <title>Living with two extremes: conclusions from the genome sequence of Natronomonas pharaonis.</title>
        <authorList>
            <person name="Falb M."/>
            <person name="Pfeiffer F."/>
            <person name="Palm P."/>
            <person name="Rodewald K."/>
            <person name="Hickmann V."/>
            <person name="Tittor J."/>
            <person name="Oesterhelt D."/>
        </authorList>
    </citation>
    <scope>NUCLEOTIDE SEQUENCE [LARGE SCALE GENOMIC DNA]</scope>
    <source>
        <strain evidence="9">ATCC 35678 / DSM 2160 / CIP 103997 / JCM 8858 / NBRC 14720 / NCIMB 2260 / Gabara</strain>
    </source>
</reference>
<keyword evidence="1" id="KW-0229">DNA integration</keyword>
<dbReference type="AlphaFoldDB" id="A0A1U7EZQ1"/>
<dbReference type="Gene3D" id="1.10.150.130">
    <property type="match status" value="1"/>
</dbReference>